<evidence type="ECO:0000256" key="1">
    <source>
        <dbReference type="ARBA" id="ARBA00022679"/>
    </source>
</evidence>
<keyword evidence="2" id="KW-0547">Nucleotide-binding</keyword>
<dbReference type="InterPro" id="IPR011009">
    <property type="entry name" value="Kinase-like_dom_sf"/>
</dbReference>
<feature type="region of interest" description="Disordered" evidence="5">
    <location>
        <begin position="134"/>
        <end position="155"/>
    </location>
</feature>
<dbReference type="Gene3D" id="1.10.510.10">
    <property type="entry name" value="Transferase(Phosphotransferase) domain 1"/>
    <property type="match status" value="2"/>
</dbReference>
<accession>A0A0X3Q9C5</accession>
<evidence type="ECO:0000256" key="5">
    <source>
        <dbReference type="SAM" id="MobiDB-lite"/>
    </source>
</evidence>
<proteinExistence type="predicted"/>
<sequence>MSVCPFLGANLLVDATGSIIRISDFGASARLESQGSVSGQFQGQVIGTFAFMAPEIATAEHPPAYPKPLSPGVKDFLDACFARVPEQRPTARHLLLNPVFRDFTDSAESPGSSRSPPQCLSKSVSLPLSAINEGRSSSRAPRALPPVPDSPTAVPPVPELCSTYDKLIISFPHKTPVTTSVGGTSSSKLSRRGC</sequence>
<dbReference type="SUPFAM" id="SSF56112">
    <property type="entry name" value="Protein kinase-like (PK-like)"/>
    <property type="match status" value="1"/>
</dbReference>
<keyword evidence="1" id="KW-0808">Transferase</keyword>
<feature type="compositionally biased region" description="Low complexity" evidence="5">
    <location>
        <begin position="175"/>
        <end position="187"/>
    </location>
</feature>
<evidence type="ECO:0008006" key="7">
    <source>
        <dbReference type="Google" id="ProtNLM"/>
    </source>
</evidence>
<name>A0A0X3Q9C5_SCHSO</name>
<evidence type="ECO:0000313" key="6">
    <source>
        <dbReference type="EMBL" id="JAP55856.1"/>
    </source>
</evidence>
<keyword evidence="4" id="KW-0067">ATP-binding</keyword>
<dbReference type="GO" id="GO:0016301">
    <property type="term" value="F:kinase activity"/>
    <property type="evidence" value="ECO:0007669"/>
    <property type="project" value="UniProtKB-KW"/>
</dbReference>
<dbReference type="EMBL" id="GEEE01007369">
    <property type="protein sequence ID" value="JAP55856.1"/>
    <property type="molecule type" value="Transcribed_RNA"/>
</dbReference>
<keyword evidence="3" id="KW-0418">Kinase</keyword>
<dbReference type="PANTHER" id="PTHR48016:SF56">
    <property type="entry name" value="MAPKK KINASE"/>
    <property type="match status" value="1"/>
</dbReference>
<feature type="region of interest" description="Disordered" evidence="5">
    <location>
        <begin position="175"/>
        <end position="194"/>
    </location>
</feature>
<reference evidence="6" key="1">
    <citation type="submission" date="2016-01" db="EMBL/GenBank/DDBJ databases">
        <title>Reference transcriptome for the parasite Schistocephalus solidus: insights into the molecular evolution of parasitism.</title>
        <authorList>
            <person name="Hebert F.O."/>
            <person name="Grambauer S."/>
            <person name="Barber I."/>
            <person name="Landry C.R."/>
            <person name="Aubin-Horth N."/>
        </authorList>
    </citation>
    <scope>NUCLEOTIDE SEQUENCE</scope>
</reference>
<gene>
    <name evidence="6" type="ORF">TR149269</name>
</gene>
<dbReference type="PANTHER" id="PTHR48016">
    <property type="entry name" value="MAP KINASE KINASE KINASE SSK2-RELATED-RELATED"/>
    <property type="match status" value="1"/>
</dbReference>
<evidence type="ECO:0000256" key="3">
    <source>
        <dbReference type="ARBA" id="ARBA00022777"/>
    </source>
</evidence>
<evidence type="ECO:0000256" key="2">
    <source>
        <dbReference type="ARBA" id="ARBA00022741"/>
    </source>
</evidence>
<dbReference type="InterPro" id="IPR050538">
    <property type="entry name" value="MAP_kinase_kinase_kinase"/>
</dbReference>
<dbReference type="GO" id="GO:0005524">
    <property type="term" value="F:ATP binding"/>
    <property type="evidence" value="ECO:0007669"/>
    <property type="project" value="UniProtKB-KW"/>
</dbReference>
<organism evidence="6">
    <name type="scientific">Schistocephalus solidus</name>
    <name type="common">Tapeworm</name>
    <dbReference type="NCBI Taxonomy" id="70667"/>
    <lineage>
        <taxon>Eukaryota</taxon>
        <taxon>Metazoa</taxon>
        <taxon>Spiralia</taxon>
        <taxon>Lophotrochozoa</taxon>
        <taxon>Platyhelminthes</taxon>
        <taxon>Cestoda</taxon>
        <taxon>Eucestoda</taxon>
        <taxon>Diphyllobothriidea</taxon>
        <taxon>Diphyllobothriidae</taxon>
        <taxon>Schistocephalus</taxon>
    </lineage>
</organism>
<protein>
    <recommendedName>
        <fullName evidence="7">Protein kinase domain-containing protein</fullName>
    </recommendedName>
</protein>
<feature type="compositionally biased region" description="Pro residues" evidence="5">
    <location>
        <begin position="143"/>
        <end position="155"/>
    </location>
</feature>
<dbReference type="AlphaFoldDB" id="A0A0X3Q9C5"/>
<evidence type="ECO:0000256" key="4">
    <source>
        <dbReference type="ARBA" id="ARBA00022840"/>
    </source>
</evidence>